<organism evidence="1 2">
    <name type="scientific">Albula glossodonta</name>
    <name type="common">roundjaw bonefish</name>
    <dbReference type="NCBI Taxonomy" id="121402"/>
    <lineage>
        <taxon>Eukaryota</taxon>
        <taxon>Metazoa</taxon>
        <taxon>Chordata</taxon>
        <taxon>Craniata</taxon>
        <taxon>Vertebrata</taxon>
        <taxon>Euteleostomi</taxon>
        <taxon>Actinopterygii</taxon>
        <taxon>Neopterygii</taxon>
        <taxon>Teleostei</taxon>
        <taxon>Albuliformes</taxon>
        <taxon>Albulidae</taxon>
        <taxon>Albula</taxon>
    </lineage>
</organism>
<proteinExistence type="predicted"/>
<dbReference type="SUPFAM" id="SSF53850">
    <property type="entry name" value="Periplasmic binding protein-like II"/>
    <property type="match status" value="1"/>
</dbReference>
<evidence type="ECO:0000313" key="1">
    <source>
        <dbReference type="EMBL" id="KAG9327995.1"/>
    </source>
</evidence>
<dbReference type="FunFam" id="3.40.190.10:FF:000240">
    <property type="entry name" value="Glutamate receptor ionotropic, kainate 2"/>
    <property type="match status" value="1"/>
</dbReference>
<dbReference type="AlphaFoldDB" id="A0A8T2MJ30"/>
<evidence type="ECO:0000313" key="2">
    <source>
        <dbReference type="Proteomes" id="UP000824540"/>
    </source>
</evidence>
<keyword evidence="2" id="KW-1185">Reference proteome</keyword>
<comment type="caution">
    <text evidence="1">The sequence shown here is derived from an EMBL/GenBank/DDBJ whole genome shotgun (WGS) entry which is preliminary data.</text>
</comment>
<dbReference type="OrthoDB" id="5984008at2759"/>
<gene>
    <name evidence="1" type="ORF">JZ751_016985</name>
</gene>
<dbReference type="Gene3D" id="3.40.190.10">
    <property type="entry name" value="Periplasmic binding protein-like II"/>
    <property type="match status" value="2"/>
</dbReference>
<feature type="non-terminal residue" evidence="1">
    <location>
        <position position="134"/>
    </location>
</feature>
<accession>A0A8T2MJ30</accession>
<dbReference type="EMBL" id="JAFBMS010002868">
    <property type="protein sequence ID" value="KAG9327995.1"/>
    <property type="molecule type" value="Genomic_DNA"/>
</dbReference>
<sequence length="134" mass="14779">MSPLHLTSVWLEASPARHRWHGPSAGTGLCPERHSWHPGIGKSKVSTFEKMWAFMSSKQNTALVKSNEEGIQRVLKSDYALLMESTTIDYVVRRNCNLTRVGGQIDSKGYGIGTPMGMQTPLRPLSPLSLNVAT</sequence>
<dbReference type="Proteomes" id="UP000824540">
    <property type="component" value="Unassembled WGS sequence"/>
</dbReference>
<name>A0A8T2MJ30_9TELE</name>
<protein>
    <submittedName>
        <fullName evidence="1">Uncharacterized protein</fullName>
    </submittedName>
</protein>
<reference evidence="1" key="1">
    <citation type="thesis" date="2021" institute="BYU ScholarsArchive" country="Provo, UT, USA">
        <title>Applications of and Algorithms for Genome Assembly and Genomic Analyses with an Emphasis on Marine Teleosts.</title>
        <authorList>
            <person name="Pickett B.D."/>
        </authorList>
    </citation>
    <scope>NUCLEOTIDE SEQUENCE</scope>
    <source>
        <strain evidence="1">HI-2016</strain>
    </source>
</reference>